<proteinExistence type="predicted"/>
<evidence type="ECO:0000313" key="4">
    <source>
        <dbReference type="EMBL" id="KAH7438562.1"/>
    </source>
</evidence>
<comment type="caution">
    <text evidence="4">The sequence shown here is derived from an EMBL/GenBank/DDBJ whole genome shotgun (WGS) entry which is preliminary data.</text>
</comment>
<dbReference type="PROSITE" id="PS50234">
    <property type="entry name" value="VWFA"/>
    <property type="match status" value="1"/>
</dbReference>
<evidence type="ECO:0000256" key="1">
    <source>
        <dbReference type="ARBA" id="ARBA00022528"/>
    </source>
</evidence>
<dbReference type="Pfam" id="PF13519">
    <property type="entry name" value="VWA_2"/>
    <property type="match status" value="1"/>
</dbReference>
<name>A0A8T2UTB7_CERRI</name>
<evidence type="ECO:0000256" key="2">
    <source>
        <dbReference type="SAM" id="MobiDB-lite"/>
    </source>
</evidence>
<evidence type="ECO:0000259" key="3">
    <source>
        <dbReference type="PROSITE" id="PS50234"/>
    </source>
</evidence>
<evidence type="ECO:0000313" key="5">
    <source>
        <dbReference type="Proteomes" id="UP000825935"/>
    </source>
</evidence>
<feature type="region of interest" description="Disordered" evidence="2">
    <location>
        <begin position="1"/>
        <end position="40"/>
    </location>
</feature>
<feature type="domain" description="VWFA" evidence="3">
    <location>
        <begin position="2064"/>
        <end position="2261"/>
    </location>
</feature>
<dbReference type="Gene3D" id="3.40.50.300">
    <property type="entry name" value="P-loop containing nucleotide triphosphate hydrolases"/>
    <property type="match status" value="1"/>
</dbReference>
<dbReference type="OMA" id="PYNRPEY"/>
<dbReference type="SUPFAM" id="SSF53300">
    <property type="entry name" value="vWA-like"/>
    <property type="match status" value="1"/>
</dbReference>
<dbReference type="Gene3D" id="3.40.50.410">
    <property type="entry name" value="von Willebrand factor, type A domain"/>
    <property type="match status" value="1"/>
</dbReference>
<dbReference type="PANTHER" id="PTHR22796">
    <property type="entry name" value="URG4-RELATED"/>
    <property type="match status" value="1"/>
</dbReference>
<dbReference type="Proteomes" id="UP000825935">
    <property type="component" value="Chromosome 4"/>
</dbReference>
<dbReference type="InterPro" id="IPR002035">
    <property type="entry name" value="VWF_A"/>
</dbReference>
<dbReference type="SUPFAM" id="SSF52540">
    <property type="entry name" value="P-loop containing nucleoside triphosphate hydrolases"/>
    <property type="match status" value="1"/>
</dbReference>
<reference evidence="4" key="1">
    <citation type="submission" date="2021-08" db="EMBL/GenBank/DDBJ databases">
        <title>WGS assembly of Ceratopteris richardii.</title>
        <authorList>
            <person name="Marchant D.B."/>
            <person name="Chen G."/>
            <person name="Jenkins J."/>
            <person name="Shu S."/>
            <person name="Leebens-Mack J."/>
            <person name="Grimwood J."/>
            <person name="Schmutz J."/>
            <person name="Soltis P."/>
            <person name="Soltis D."/>
            <person name="Chen Z.-H."/>
        </authorList>
    </citation>
    <scope>NUCLEOTIDE SEQUENCE</scope>
    <source>
        <strain evidence="4">Whitten #5841</strain>
        <tissue evidence="4">Leaf</tissue>
    </source>
</reference>
<dbReference type="GO" id="GO:0003924">
    <property type="term" value="F:GTPase activity"/>
    <property type="evidence" value="ECO:0007669"/>
    <property type="project" value="InterPro"/>
</dbReference>
<sequence length="2267" mass="257159">MMGDGLQVNQAPPLGTHGGINTMSSEGISSPVQGGLPNAPPSTARLQAPFAIPLMEVVSDRQDLSFVEKVQVLENNVLELCNFFSASSARFRGKDVDVSSKARIDFEALRALSIRILGLYGEKESLIQVVREWNLAPLLLDKMESRNLKTGLFACLGASDNLCLIYWDARETLVESSRKDVSCNFVRYLIDLCETVLVCVDGMAMEAPIIGQGIGNPSGQKQRFQKLRVSMCKESRTDLNLCEGFRIEYESQQSLQDVRLTQGLHRCVLLNGVHKDSKPNVIYSDTSGSETDIKAWIDAKLKDSYLDCTHLPNKEFLLLLEVLQKHTELERYKMEEEAFMKIKDTLKQELASLESHIKKKKQHLKRIGGEALDFLFQQYSSWGWNLVNKNAGRNPGDRFGQAHINTMRNPLLDFEAEVCSAWSDRGSTSQRLLFAGSQFEVFDTDLSTKEFTSLECAQVCSIKHLIGNEVHGPLYYGQRFEFSIEKDSESEDSELLTGAFTLMDDITLQMGAPVVLDGYTYVKFTMTGTEEHLVPKIVKFKSHGGGAPGFQKWLEVACNIQPSCLQENAVVLSNLMPLDLKKTSARSLKELLRRPFKEWYSDQSLQKEAALKLENFYIQCDTNYTLDEAVAKACASVYNDDLKKWLGALGTFIDSEICSKIRINRSKQCTKQTEVKQQEWDSTCNALLAEMKSQVLISKIRGDKKKHIKLEKIEVMGHSIMNAVKQKIMGGTKTLKLSFSSEELETHTFTWFATEFGPNKNDVDALMGSNSCSKQALRPVSGSPFELTSLDPNVSRLIDAVTLKDGQVLLLEGNNIGEASLHLYLVKLGVPSSKTSIRKFRRGHDLRAFDEASRILALYDKSVSAIHFFRFMDDKYNDIVTLGELQLSDYADIRNIIWVGLVPGKREMLLVDDEKRLCMYEFTPHQMMMRHWHTILPAQLIKAFITPDALCFVVICALIDTENKCETIEKNRKDGLEEMFAVVYLLDDSFTELKRLPLGFLSGRNTQDWHLVCKLFGPQLHLVILSSEIHSYVLVQSYLIDVSSPQQKYQLHAISSYKETRATVSDGDRIHDVPCNESLAALNYIYHGFDKYAVSPLLCQERRTLSLIFLLCPPFHGWEDNVAKRNCENHVKSYIQSLEGKGKVFRGLDLKLMFKALMRDGPLEEILSAQKQNIGDSIQKLLSLVPIQVARAENNMLRLMIDGFEIPSNVQFSDVVSLASVLRFGAYDLLLESWKGRIKVISSMGKQSSGKSYLLNHLAGSLFDVAGGRCTDGVWMTVRWDSEYMYVLLDFEGLGSFERSDQEDMLLSILSAAISNVTIFNKKDFHMDKETEAIFQRFQHGVNLVKADDKLFKGVFYIAVKDVDCADVEDLKNEFFQKLTMICNRTSENFLVRMYDGQICILAFPPFQRQEYHFNTDLLASEVREMDGQYASSRRFLQDFKLVLSQISAQDWCSMDSTRIMMRTFVLKNHLESAITLGQCNGGEELVMLDNDEIIVDDPIHLESETCKSFQLTDSGLELAVNRASEGMRSMDDIKELLRTKFQDAVQREDGSEGAWHASFQRFLNSLMERRQKRVIEWLMVNTEEFKEHDDVKQLILDATTTLVELKDKVLLCKRQCSKCLITCVLLKGHHSDHSCLGTHICSQECTFCREEQAIHFSTCTEPKIMECSEKAGHSGNHDCHKRTHSCPQTCNKYEQSSNCYKKCSLRVNHEGEHICKSPQHMCREKCSLPGCENQCNIPFESEHDQHVCNEKFCPVQCLMPHCTRQCATEDHFHLLKDDAQHFCSSEHLCDAKCEARGVCNVVTELVKQTKVFHGKRGDFEYDFVSEQSEFRKGCCVMIPAFTSKHSGPHLHSLNTNVIHYCDVRCPNCEYYCQLPFGHAGLHDTQHGNMKKSRFVADTENIDFHGRQYVRGESGVAEMCAMYCRARGRGHTHLIPCPERSGVYPEERKVRCTEKVYDGAKHLTKKEQRDLGEKDPLDQMMHATYWEYIGFKDPCDKHEGKFFALCDHYCPSEEHNDAKEKSYCTETLWHNPVPRDTRMGSTRGYVSEDGHHFSCTHTTITPHNVIFVVDKSYSMDSGDIKPKLKMFPQNRLGCVYDAMLRFITLRLQDSGRVREKDIMSVVLFGSDARIQVELKPISESLINDLPPTTDGCTNYSSGLEKAELILDKSRQKPEHSSKTPVIIFLSDGENNDGSDPVSKVRGMKRKNSRLVVHTIMFGDKSSGGILKDMASAGGGEYQLTLDDVELSKSFEYLAKSLKPRLFSLCNL</sequence>
<dbReference type="PANTHER" id="PTHR22796:SF1">
    <property type="entry name" value="VWFA DOMAIN-CONTAINING PROTEIN"/>
    <property type="match status" value="1"/>
</dbReference>
<gene>
    <name evidence="4" type="ORF">KP509_04G020600</name>
</gene>
<dbReference type="InterPro" id="IPR036465">
    <property type="entry name" value="vWFA_dom_sf"/>
</dbReference>
<keyword evidence="5" id="KW-1185">Reference proteome</keyword>
<dbReference type="OrthoDB" id="166993at2759"/>
<dbReference type="InterPro" id="IPR015894">
    <property type="entry name" value="Guanylate-bd_N"/>
</dbReference>
<dbReference type="InterPro" id="IPR027417">
    <property type="entry name" value="P-loop_NTPase"/>
</dbReference>
<dbReference type="SMART" id="SM00327">
    <property type="entry name" value="VWA"/>
    <property type="match status" value="1"/>
</dbReference>
<protein>
    <recommendedName>
        <fullName evidence="3">VWFA domain-containing protein</fullName>
    </recommendedName>
</protein>
<dbReference type="Pfam" id="PF02263">
    <property type="entry name" value="GBP"/>
    <property type="match status" value="1"/>
</dbReference>
<organism evidence="4 5">
    <name type="scientific">Ceratopteris richardii</name>
    <name type="common">Triangle waterfern</name>
    <dbReference type="NCBI Taxonomy" id="49495"/>
    <lineage>
        <taxon>Eukaryota</taxon>
        <taxon>Viridiplantae</taxon>
        <taxon>Streptophyta</taxon>
        <taxon>Embryophyta</taxon>
        <taxon>Tracheophyta</taxon>
        <taxon>Polypodiopsida</taxon>
        <taxon>Polypodiidae</taxon>
        <taxon>Polypodiales</taxon>
        <taxon>Pteridineae</taxon>
        <taxon>Pteridaceae</taxon>
        <taxon>Parkerioideae</taxon>
        <taxon>Ceratopteris</taxon>
    </lineage>
</organism>
<keyword evidence="1" id="KW-0150">Chloroplast</keyword>
<dbReference type="CDD" id="cd00198">
    <property type="entry name" value="vWFA"/>
    <property type="match status" value="1"/>
</dbReference>
<accession>A0A8T2UTB7</accession>
<feature type="compositionally biased region" description="Polar residues" evidence="2">
    <location>
        <begin position="19"/>
        <end position="32"/>
    </location>
</feature>
<keyword evidence="1" id="KW-0934">Plastid</keyword>
<dbReference type="GO" id="GO:0005525">
    <property type="term" value="F:GTP binding"/>
    <property type="evidence" value="ECO:0007669"/>
    <property type="project" value="InterPro"/>
</dbReference>
<dbReference type="EMBL" id="CM035409">
    <property type="protein sequence ID" value="KAH7438562.1"/>
    <property type="molecule type" value="Genomic_DNA"/>
</dbReference>